<evidence type="ECO:0000256" key="1">
    <source>
        <dbReference type="SAM" id="MobiDB-lite"/>
    </source>
</evidence>
<proteinExistence type="predicted"/>
<keyword evidence="2" id="KW-1133">Transmembrane helix</keyword>
<dbReference type="OrthoDB" id="419711at2759"/>
<dbReference type="PANTHER" id="PTHR12242">
    <property type="entry name" value="OS02G0130600 PROTEIN-RELATED"/>
    <property type="match status" value="1"/>
</dbReference>
<comment type="caution">
    <text evidence="3">The sequence shown here is derived from an EMBL/GenBank/DDBJ whole genome shotgun (WGS) entry which is preliminary data.</text>
</comment>
<name>A0A226E6C1_FOLCA</name>
<accession>A0A226E6C1</accession>
<feature type="transmembrane region" description="Helical" evidence="2">
    <location>
        <begin position="71"/>
        <end position="94"/>
    </location>
</feature>
<evidence type="ECO:0000313" key="4">
    <source>
        <dbReference type="Proteomes" id="UP000198287"/>
    </source>
</evidence>
<sequence length="344" mass="39205">MSKMKPLEKLKANFNMNTTEEIYFWKSEWERFNPSDRLCNVSLPYLAFRFGMLAYFLGGTIYNMYCTQDINLYFIFLTNWSFTLQLIYTALFFFRLVWVRWKRENVENRLFSSSAVNPDPSLPWAEKIIWVGVNLIVVVPYVVTLGYWMFIFSGSFKDHTTCEVASDLIVHAFNSPVALLDVMVMAVPIRISHMIFPIIVGFLYIFFSGMYEVGNGQYAQGLEYIYSMLNWRHKPGMASVASVVGILGAGLLHLVMGWGVYRLRVFLARKLVVGGRGAGRGNLTISPDDVTTNEARKGSNMAFDNPTLVQDSESGLKESDQLETKSLPGYNTFSTEAERITNKV</sequence>
<feature type="transmembrane region" description="Helical" evidence="2">
    <location>
        <begin position="128"/>
        <end position="148"/>
    </location>
</feature>
<reference evidence="3 4" key="1">
    <citation type="submission" date="2015-12" db="EMBL/GenBank/DDBJ databases">
        <title>The genome of Folsomia candida.</title>
        <authorList>
            <person name="Faddeeva A."/>
            <person name="Derks M.F."/>
            <person name="Anvar Y."/>
            <person name="Smit S."/>
            <person name="Van Straalen N."/>
            <person name="Roelofs D."/>
        </authorList>
    </citation>
    <scope>NUCLEOTIDE SEQUENCE [LARGE SCALE GENOMIC DNA]</scope>
    <source>
        <strain evidence="3 4">VU population</strain>
        <tissue evidence="3">Whole body</tissue>
    </source>
</reference>
<feature type="transmembrane region" description="Helical" evidence="2">
    <location>
        <begin position="194"/>
        <end position="211"/>
    </location>
</feature>
<keyword evidence="4" id="KW-1185">Reference proteome</keyword>
<dbReference type="STRING" id="158441.A0A226E6C1"/>
<dbReference type="Pfam" id="PF21534">
    <property type="entry name" value="Rost"/>
    <property type="match status" value="1"/>
</dbReference>
<feature type="transmembrane region" description="Helical" evidence="2">
    <location>
        <begin position="237"/>
        <end position="261"/>
    </location>
</feature>
<keyword evidence="2" id="KW-0472">Membrane</keyword>
<organism evidence="3 4">
    <name type="scientific">Folsomia candida</name>
    <name type="common">Springtail</name>
    <dbReference type="NCBI Taxonomy" id="158441"/>
    <lineage>
        <taxon>Eukaryota</taxon>
        <taxon>Metazoa</taxon>
        <taxon>Ecdysozoa</taxon>
        <taxon>Arthropoda</taxon>
        <taxon>Hexapoda</taxon>
        <taxon>Collembola</taxon>
        <taxon>Entomobryomorpha</taxon>
        <taxon>Isotomoidea</taxon>
        <taxon>Isotomidae</taxon>
        <taxon>Proisotominae</taxon>
        <taxon>Folsomia</taxon>
    </lineage>
</organism>
<keyword evidence="2" id="KW-0812">Transmembrane</keyword>
<dbReference type="GO" id="GO:0016020">
    <property type="term" value="C:membrane"/>
    <property type="evidence" value="ECO:0007669"/>
    <property type="project" value="TreeGrafter"/>
</dbReference>
<dbReference type="InterPro" id="IPR049352">
    <property type="entry name" value="Rost"/>
</dbReference>
<gene>
    <name evidence="3" type="ORF">Fcan01_13808</name>
</gene>
<feature type="transmembrane region" description="Helical" evidence="2">
    <location>
        <begin position="46"/>
        <end position="65"/>
    </location>
</feature>
<evidence type="ECO:0000313" key="3">
    <source>
        <dbReference type="EMBL" id="OXA52126.1"/>
    </source>
</evidence>
<protein>
    <submittedName>
        <fullName evidence="3">Protein rolling stone</fullName>
    </submittedName>
</protein>
<dbReference type="EMBL" id="LNIX01000007">
    <property type="protein sequence ID" value="OXA52126.1"/>
    <property type="molecule type" value="Genomic_DNA"/>
</dbReference>
<feature type="region of interest" description="Disordered" evidence="1">
    <location>
        <begin position="296"/>
        <end position="321"/>
    </location>
</feature>
<dbReference type="PANTHER" id="PTHR12242:SF1">
    <property type="entry name" value="MYND-TYPE DOMAIN-CONTAINING PROTEIN"/>
    <property type="match status" value="1"/>
</dbReference>
<dbReference type="OMA" id="SYFAPGH"/>
<evidence type="ECO:0000256" key="2">
    <source>
        <dbReference type="SAM" id="Phobius"/>
    </source>
</evidence>
<dbReference type="AlphaFoldDB" id="A0A226E6C1"/>
<dbReference type="Proteomes" id="UP000198287">
    <property type="component" value="Unassembled WGS sequence"/>
</dbReference>